<organism evidence="1 2">
    <name type="scientific">Aureococcus anophagefferens</name>
    <name type="common">Harmful bloom alga</name>
    <dbReference type="NCBI Taxonomy" id="44056"/>
    <lineage>
        <taxon>Eukaryota</taxon>
        <taxon>Sar</taxon>
        <taxon>Stramenopiles</taxon>
        <taxon>Ochrophyta</taxon>
        <taxon>Pelagophyceae</taxon>
        <taxon>Pelagomonadales</taxon>
        <taxon>Pelagomonadaceae</taxon>
        <taxon>Aureococcus</taxon>
    </lineage>
</organism>
<dbReference type="Proteomes" id="UP001363151">
    <property type="component" value="Unassembled WGS sequence"/>
</dbReference>
<comment type="caution">
    <text evidence="1">The sequence shown here is derived from an EMBL/GenBank/DDBJ whole genome shotgun (WGS) entry which is preliminary data.</text>
</comment>
<gene>
    <name evidence="1" type="ORF">SO694_00002445</name>
</gene>
<keyword evidence="2" id="KW-1185">Reference proteome</keyword>
<evidence type="ECO:0000313" key="2">
    <source>
        <dbReference type="Proteomes" id="UP001363151"/>
    </source>
</evidence>
<proteinExistence type="predicted"/>
<protein>
    <submittedName>
        <fullName evidence="1">Uncharacterized protein</fullName>
    </submittedName>
</protein>
<name>A0ABR1GCE2_AURAN</name>
<sequence>METEVPTVSEMHRGGAPLELRHCSSSDTAGAPAAAAAPAAASAYLEETGAANRSHFCLADCCCAQEVPSKDAVSSYDHYWDCCGCPEIDPQGACGPLACCGCGCKLALCAADVACLCLPRAAGACAERVREASDFKRAHQTRAHFDPYPASFGEAKGCAGKLLWTFGTCGNLHYPFGNAGVACCGKICWTEERNS</sequence>
<dbReference type="EMBL" id="JBBJCI010000034">
    <property type="protein sequence ID" value="KAK7253746.1"/>
    <property type="molecule type" value="Genomic_DNA"/>
</dbReference>
<accession>A0ABR1GCE2</accession>
<reference evidence="1 2" key="1">
    <citation type="submission" date="2024-03" db="EMBL/GenBank/DDBJ databases">
        <title>Aureococcus anophagefferens CCMP1851 and Kratosvirus quantuckense: Draft genome of a second virus-susceptible host strain in the model system.</title>
        <authorList>
            <person name="Chase E."/>
            <person name="Truchon A.R."/>
            <person name="Schepens W."/>
            <person name="Wilhelm S.W."/>
        </authorList>
    </citation>
    <scope>NUCLEOTIDE SEQUENCE [LARGE SCALE GENOMIC DNA]</scope>
    <source>
        <strain evidence="1 2">CCMP1851</strain>
    </source>
</reference>
<evidence type="ECO:0000313" key="1">
    <source>
        <dbReference type="EMBL" id="KAK7253746.1"/>
    </source>
</evidence>